<dbReference type="Gene3D" id="2.40.50.140">
    <property type="entry name" value="Nucleic acid-binding proteins"/>
    <property type="match status" value="1"/>
</dbReference>
<dbReference type="FunFam" id="4.10.950.10:FF:000001">
    <property type="entry name" value="50S ribosomal protein L2"/>
    <property type="match status" value="1"/>
</dbReference>
<dbReference type="PIRSF" id="PIRSF002158">
    <property type="entry name" value="Ribosomal_L2"/>
    <property type="match status" value="1"/>
</dbReference>
<accession>A0A146I701</accession>
<organism evidence="7">
    <name type="scientific">Diphylleia rotans</name>
    <dbReference type="NCBI Taxonomy" id="190327"/>
    <lineage>
        <taxon>Eukaryota</taxon>
        <taxon>CRuMs</taxon>
        <taxon>Collodictyonidae</taxon>
        <taxon>Diphylleia</taxon>
    </lineage>
</organism>
<protein>
    <submittedName>
        <fullName evidence="7">Ribosomal protein L2</fullName>
    </submittedName>
</protein>
<dbReference type="PROSITE" id="PS00467">
    <property type="entry name" value="RIBOSOMAL_L2"/>
    <property type="match status" value="1"/>
</dbReference>
<name>A0A146I701_9EUKA</name>
<geneLocation type="mitochondrion" evidence="7"/>
<dbReference type="InterPro" id="IPR008991">
    <property type="entry name" value="Translation_prot_SH3-like_sf"/>
</dbReference>
<dbReference type="GeneID" id="27218001"/>
<dbReference type="InterPro" id="IPR022671">
    <property type="entry name" value="Ribosomal_uL2_CS"/>
</dbReference>
<dbReference type="InterPro" id="IPR014722">
    <property type="entry name" value="Rib_uL2_dom2"/>
</dbReference>
<dbReference type="Gene3D" id="2.30.30.30">
    <property type="match status" value="1"/>
</dbReference>
<dbReference type="Gene3D" id="4.10.950.10">
    <property type="entry name" value="Ribosomal protein L2, domain 3"/>
    <property type="match status" value="1"/>
</dbReference>
<evidence type="ECO:0000256" key="2">
    <source>
        <dbReference type="ARBA" id="ARBA00022980"/>
    </source>
</evidence>
<dbReference type="PANTHER" id="PTHR13691">
    <property type="entry name" value="RIBOSOMAL PROTEIN L2"/>
    <property type="match status" value="1"/>
</dbReference>
<dbReference type="InterPro" id="IPR022666">
    <property type="entry name" value="Ribosomal_uL2_RNA-bd_dom"/>
</dbReference>
<dbReference type="InterPro" id="IPR005880">
    <property type="entry name" value="Ribosomal_uL2_bac/org-type"/>
</dbReference>
<evidence type="ECO:0000313" key="7">
    <source>
        <dbReference type="EMBL" id="BAU71453.1"/>
    </source>
</evidence>
<dbReference type="SUPFAM" id="SSF50249">
    <property type="entry name" value="Nucleic acid-binding proteins"/>
    <property type="match status" value="1"/>
</dbReference>
<dbReference type="EMBL" id="AP015014">
    <property type="protein sequence ID" value="BAU71453.1"/>
    <property type="molecule type" value="Genomic_DNA"/>
</dbReference>
<proteinExistence type="inferred from homology"/>
<dbReference type="SUPFAM" id="SSF50104">
    <property type="entry name" value="Translation proteins SH3-like domain"/>
    <property type="match status" value="1"/>
</dbReference>
<evidence type="ECO:0000256" key="3">
    <source>
        <dbReference type="ARBA" id="ARBA00023274"/>
    </source>
</evidence>
<reference evidence="7" key="1">
    <citation type="submission" date="2015-10" db="EMBL/GenBank/DDBJ databases">
        <title>The mitochondrial genome of Diphylleia rotans.</title>
        <authorList>
            <person name="Kamikawa R."/>
            <person name="Roger A.J."/>
        </authorList>
    </citation>
    <scope>NUCLEOTIDE SEQUENCE</scope>
    <source>
        <strain evidence="7">NIES-3764</strain>
    </source>
</reference>
<dbReference type="Pfam" id="PF00181">
    <property type="entry name" value="Ribosomal_L2_N"/>
    <property type="match status" value="1"/>
</dbReference>
<feature type="compositionally biased region" description="Basic and acidic residues" evidence="4">
    <location>
        <begin position="233"/>
        <end position="243"/>
    </location>
</feature>
<dbReference type="GO" id="GO:0005762">
    <property type="term" value="C:mitochondrial large ribosomal subunit"/>
    <property type="evidence" value="ECO:0007669"/>
    <property type="project" value="TreeGrafter"/>
</dbReference>
<dbReference type="AlphaFoldDB" id="A0A146I701"/>
<evidence type="ECO:0000256" key="4">
    <source>
        <dbReference type="SAM" id="MobiDB-lite"/>
    </source>
</evidence>
<dbReference type="GO" id="GO:0016740">
    <property type="term" value="F:transferase activity"/>
    <property type="evidence" value="ECO:0007669"/>
    <property type="project" value="InterPro"/>
</dbReference>
<dbReference type="GO" id="GO:0003735">
    <property type="term" value="F:structural constituent of ribosome"/>
    <property type="evidence" value="ECO:0007669"/>
    <property type="project" value="InterPro"/>
</dbReference>
<dbReference type="InterPro" id="IPR012340">
    <property type="entry name" value="NA-bd_OB-fold"/>
</dbReference>
<feature type="domain" description="Large ribosomal subunit protein uL2 RNA-binding" evidence="6">
    <location>
        <begin position="24"/>
        <end position="111"/>
    </location>
</feature>
<keyword evidence="2 7" id="KW-0689">Ribosomal protein</keyword>
<evidence type="ECO:0000259" key="6">
    <source>
        <dbReference type="SMART" id="SM01383"/>
    </source>
</evidence>
<dbReference type="InterPro" id="IPR014726">
    <property type="entry name" value="Ribosomal_uL2_dom3"/>
</dbReference>
<evidence type="ECO:0000259" key="5">
    <source>
        <dbReference type="SMART" id="SM01382"/>
    </source>
</evidence>
<dbReference type="SMART" id="SM01382">
    <property type="entry name" value="Ribosomal_L2_C"/>
    <property type="match status" value="1"/>
</dbReference>
<dbReference type="GO" id="GO:0003723">
    <property type="term" value="F:RNA binding"/>
    <property type="evidence" value="ECO:0007669"/>
    <property type="project" value="InterPro"/>
</dbReference>
<feature type="compositionally biased region" description="Basic residues" evidence="4">
    <location>
        <begin position="257"/>
        <end position="266"/>
    </location>
</feature>
<dbReference type="Pfam" id="PF03947">
    <property type="entry name" value="Ribosomal_L2_C"/>
    <property type="match status" value="1"/>
</dbReference>
<evidence type="ECO:0000256" key="1">
    <source>
        <dbReference type="ARBA" id="ARBA00005636"/>
    </source>
</evidence>
<dbReference type="InterPro" id="IPR022669">
    <property type="entry name" value="Ribosomal_uL2_C"/>
</dbReference>
<dbReference type="SMART" id="SM01383">
    <property type="entry name" value="Ribosomal_L2"/>
    <property type="match status" value="1"/>
</dbReference>
<keyword evidence="7" id="KW-0496">Mitochondrion</keyword>
<feature type="region of interest" description="Disordered" evidence="4">
    <location>
        <begin position="228"/>
        <end position="276"/>
    </location>
</feature>
<dbReference type="GO" id="GO:0032543">
    <property type="term" value="P:mitochondrial translation"/>
    <property type="evidence" value="ECO:0007669"/>
    <property type="project" value="TreeGrafter"/>
</dbReference>
<dbReference type="PANTHER" id="PTHR13691:SF5">
    <property type="entry name" value="LARGE RIBOSOMAL SUBUNIT PROTEIN UL2M"/>
    <property type="match status" value="1"/>
</dbReference>
<feature type="domain" description="Large ribosomal subunit protein uL2 C-terminal" evidence="5">
    <location>
        <begin position="120"/>
        <end position="255"/>
    </location>
</feature>
<dbReference type="NCBIfam" id="TIGR01171">
    <property type="entry name" value="rplB_bact"/>
    <property type="match status" value="1"/>
</dbReference>
<dbReference type="InterPro" id="IPR002171">
    <property type="entry name" value="Ribosomal_uL2"/>
</dbReference>
<keyword evidence="3" id="KW-0687">Ribonucleoprotein</keyword>
<gene>
    <name evidence="7" type="primary">rpl2</name>
</gene>
<sequence length="276" mass="29782">METKINQIYNPIKRLTRGKKSTGGRNCHGHITAFHRGGGHKRLYRIIDFKRSIGESNATVLDIQYDPSRTGKLALIAEEKVNAEGNNFIPSIKTSYILAAEGLKRGDTIKSVRTMPNTALYPGDSAPLKYIPIGTKIFNIELEPGKGGQLARSGGCSASLIGHGSRVVKNSPVVKVLAAVRLSSGETVVLNGDNIATIGESASTPPTLLRKAGQMRWRGRRPIVRGVAMNPIDHPHGGGEGKSKGRPSVTPWGKPTKGYKTRKRPRVIATLPEAKL</sequence>
<comment type="similarity">
    <text evidence="1">Belongs to the universal ribosomal protein uL2 family.</text>
</comment>
<dbReference type="RefSeq" id="YP_009245601.1">
    <property type="nucleotide sequence ID" value="NC_029886.1"/>
</dbReference>